<keyword evidence="3 6" id="KW-0812">Transmembrane</keyword>
<dbReference type="GO" id="GO:0022857">
    <property type="term" value="F:transmembrane transporter activity"/>
    <property type="evidence" value="ECO:0007669"/>
    <property type="project" value="InterPro"/>
</dbReference>
<keyword evidence="5 6" id="KW-0472">Membrane</keyword>
<protein>
    <recommendedName>
        <fullName evidence="6">WAT1-related protein</fullName>
    </recommendedName>
</protein>
<feature type="transmembrane region" description="Helical" evidence="6">
    <location>
        <begin position="180"/>
        <end position="201"/>
    </location>
</feature>
<feature type="transmembrane region" description="Helical" evidence="6">
    <location>
        <begin position="36"/>
        <end position="56"/>
    </location>
</feature>
<feature type="domain" description="EamA" evidence="7">
    <location>
        <begin position="7"/>
        <end position="137"/>
    </location>
</feature>
<dbReference type="Pfam" id="PF00892">
    <property type="entry name" value="EamA"/>
    <property type="match status" value="2"/>
</dbReference>
<comment type="caution">
    <text evidence="8">The sequence shown here is derived from an EMBL/GenBank/DDBJ whole genome shotgun (WGS) entry which is preliminary data.</text>
</comment>
<evidence type="ECO:0000256" key="3">
    <source>
        <dbReference type="ARBA" id="ARBA00022692"/>
    </source>
</evidence>
<dbReference type="Proteomes" id="UP000326396">
    <property type="component" value="Linkage Group LG2"/>
</dbReference>
<dbReference type="OrthoDB" id="1718296at2759"/>
<dbReference type="PANTHER" id="PTHR31218">
    <property type="entry name" value="WAT1-RELATED PROTEIN"/>
    <property type="match status" value="1"/>
</dbReference>
<accession>A0A5N6NEM0</accession>
<dbReference type="InterPro" id="IPR000620">
    <property type="entry name" value="EamA_dom"/>
</dbReference>
<comment type="subcellular location">
    <subcellularLocation>
        <location evidence="1 6">Membrane</location>
        <topology evidence="1 6">Multi-pass membrane protein</topology>
    </subcellularLocation>
</comment>
<dbReference type="SUPFAM" id="SSF103481">
    <property type="entry name" value="Multidrug resistance efflux transporter EmrE"/>
    <property type="match status" value="1"/>
</dbReference>
<dbReference type="InterPro" id="IPR037185">
    <property type="entry name" value="EmrE-like"/>
</dbReference>
<feature type="transmembrane region" description="Helical" evidence="6">
    <location>
        <begin position="213"/>
        <end position="233"/>
    </location>
</feature>
<evidence type="ECO:0000256" key="4">
    <source>
        <dbReference type="ARBA" id="ARBA00022989"/>
    </source>
</evidence>
<proteinExistence type="inferred from homology"/>
<evidence type="ECO:0000256" key="2">
    <source>
        <dbReference type="ARBA" id="ARBA00007635"/>
    </source>
</evidence>
<dbReference type="AlphaFoldDB" id="A0A5N6NEM0"/>
<comment type="similarity">
    <text evidence="2 6">Belongs to the drug/metabolite transporter (DMT) superfamily. Plant drug/metabolite exporter (P-DME) (TC 2.A.7.4) family.</text>
</comment>
<dbReference type="GO" id="GO:0016020">
    <property type="term" value="C:membrane"/>
    <property type="evidence" value="ECO:0007669"/>
    <property type="project" value="UniProtKB-SubCell"/>
</dbReference>
<dbReference type="InterPro" id="IPR030184">
    <property type="entry name" value="WAT1-related"/>
</dbReference>
<feature type="transmembrane region" description="Helical" evidence="6">
    <location>
        <begin position="278"/>
        <end position="298"/>
    </location>
</feature>
<evidence type="ECO:0000313" key="9">
    <source>
        <dbReference type="Proteomes" id="UP000326396"/>
    </source>
</evidence>
<reference evidence="8 9" key="1">
    <citation type="submission" date="2019-05" db="EMBL/GenBank/DDBJ databases">
        <title>Mikania micrantha, genome provides insights into the molecular mechanism of rapid growth.</title>
        <authorList>
            <person name="Liu B."/>
        </authorList>
    </citation>
    <scope>NUCLEOTIDE SEQUENCE [LARGE SCALE GENOMIC DNA]</scope>
    <source>
        <strain evidence="8">NLD-2019</strain>
        <tissue evidence="8">Leaf</tissue>
    </source>
</reference>
<evidence type="ECO:0000256" key="1">
    <source>
        <dbReference type="ARBA" id="ARBA00004141"/>
    </source>
</evidence>
<feature type="transmembrane region" description="Helical" evidence="6">
    <location>
        <begin position="129"/>
        <end position="149"/>
    </location>
</feature>
<feature type="domain" description="EamA" evidence="7">
    <location>
        <begin position="183"/>
        <end position="304"/>
    </location>
</feature>
<evidence type="ECO:0000256" key="6">
    <source>
        <dbReference type="RuleBase" id="RU363077"/>
    </source>
</evidence>
<name>A0A5N6NEM0_9ASTR</name>
<dbReference type="EMBL" id="SZYD01000012">
    <property type="protein sequence ID" value="KAD4586326.1"/>
    <property type="molecule type" value="Genomic_DNA"/>
</dbReference>
<feature type="transmembrane region" description="Helical" evidence="6">
    <location>
        <begin position="245"/>
        <end position="266"/>
    </location>
</feature>
<keyword evidence="9" id="KW-1185">Reference proteome</keyword>
<evidence type="ECO:0000313" key="8">
    <source>
        <dbReference type="EMBL" id="KAD4586326.1"/>
    </source>
</evidence>
<feature type="transmembrane region" description="Helical" evidence="6">
    <location>
        <begin position="96"/>
        <end position="117"/>
    </location>
</feature>
<feature type="transmembrane region" description="Helical" evidence="6">
    <location>
        <begin position="7"/>
        <end position="24"/>
    </location>
</feature>
<sequence length="306" mass="33285">MEKAKPYLSAVLIQLMYAGMYLLSKAAFDGGMNASIFVFYRQAAATLVLVPSAYIIEGKDSPHLSFVTFCKIFGLSLIGITASLNLNGIALKYTSASFTAAVSNCLPAITFFMACLMRYESVKLQTRSGIAKITGIVICMAGAATMAFFKGPELRLLVHHHLLSSHAQLNVAQGSGSSSIWIKGVFLMLLSIGCGAVWIVLQTSVLKSYPWKLRFTALQCFLSCLQSFVVAIVLERDGFQWKLGWNIRLLAVAYCGIGVTGIAFYLQTWVIERKGPVFLGLSTPLAFIFTTIFAAILLGEILSLGR</sequence>
<organism evidence="8 9">
    <name type="scientific">Mikania micrantha</name>
    <name type="common">bitter vine</name>
    <dbReference type="NCBI Taxonomy" id="192012"/>
    <lineage>
        <taxon>Eukaryota</taxon>
        <taxon>Viridiplantae</taxon>
        <taxon>Streptophyta</taxon>
        <taxon>Embryophyta</taxon>
        <taxon>Tracheophyta</taxon>
        <taxon>Spermatophyta</taxon>
        <taxon>Magnoliopsida</taxon>
        <taxon>eudicotyledons</taxon>
        <taxon>Gunneridae</taxon>
        <taxon>Pentapetalae</taxon>
        <taxon>asterids</taxon>
        <taxon>campanulids</taxon>
        <taxon>Asterales</taxon>
        <taxon>Asteraceae</taxon>
        <taxon>Asteroideae</taxon>
        <taxon>Heliantheae alliance</taxon>
        <taxon>Eupatorieae</taxon>
        <taxon>Mikania</taxon>
    </lineage>
</organism>
<keyword evidence="4 6" id="KW-1133">Transmembrane helix</keyword>
<feature type="transmembrane region" description="Helical" evidence="6">
    <location>
        <begin position="63"/>
        <end position="84"/>
    </location>
</feature>
<gene>
    <name evidence="8" type="ORF">E3N88_23927</name>
</gene>
<evidence type="ECO:0000256" key="5">
    <source>
        <dbReference type="ARBA" id="ARBA00023136"/>
    </source>
</evidence>
<evidence type="ECO:0000259" key="7">
    <source>
        <dbReference type="Pfam" id="PF00892"/>
    </source>
</evidence>